<dbReference type="InterPro" id="IPR029033">
    <property type="entry name" value="His_PPase_superfam"/>
</dbReference>
<dbReference type="SUPFAM" id="SSF53254">
    <property type="entry name" value="Phosphoglycerate mutase-like"/>
    <property type="match status" value="1"/>
</dbReference>
<dbReference type="SMART" id="SM00855">
    <property type="entry name" value="PGAM"/>
    <property type="match status" value="1"/>
</dbReference>
<dbReference type="Gene3D" id="3.40.50.1240">
    <property type="entry name" value="Phosphoglycerate mutase-like"/>
    <property type="match status" value="1"/>
</dbReference>
<evidence type="ECO:0000313" key="1">
    <source>
        <dbReference type="EMBL" id="TGD42567.1"/>
    </source>
</evidence>
<dbReference type="InterPro" id="IPR050275">
    <property type="entry name" value="PGM_Phosphatase"/>
</dbReference>
<comment type="caution">
    <text evidence="1">The sequence shown here is derived from an EMBL/GenBank/DDBJ whole genome shotgun (WGS) entry which is preliminary data.</text>
</comment>
<accession>A0ABY2KJG8</accession>
<sequence length="208" mass="22746">MLRLNKSIAWRVPVVKSGFDGDLMTVVLTLVSHGATTASLRAAFPADDSLLDNKVPMMAPAGWRSRHCICSPMAACLQMAQHFGLQARVEPDLRDLDHGRWSGIEIAAVAQSTPEALELWVNQPAFRDHGGESRDQLADRMAAWLDRVASDGNHVVAITHSAVIRSIVCRVLGAPPTAFWLIDIAPGTVTDLRHDGRRWALRRLNCAG</sequence>
<dbReference type="PANTHER" id="PTHR48100">
    <property type="entry name" value="BROAD-SPECIFICITY PHOSPHATASE YOR283W-RELATED"/>
    <property type="match status" value="1"/>
</dbReference>
<dbReference type="EMBL" id="RPEM01000008">
    <property type="protein sequence ID" value="TGD42567.1"/>
    <property type="molecule type" value="Genomic_DNA"/>
</dbReference>
<proteinExistence type="predicted"/>
<organism evidence="1 2">
    <name type="scientific">Pseudotabrizicola sediminis</name>
    <dbReference type="NCBI Taxonomy" id="2486418"/>
    <lineage>
        <taxon>Bacteria</taxon>
        <taxon>Pseudomonadati</taxon>
        <taxon>Pseudomonadota</taxon>
        <taxon>Alphaproteobacteria</taxon>
        <taxon>Rhodobacterales</taxon>
        <taxon>Paracoccaceae</taxon>
        <taxon>Pseudotabrizicola</taxon>
    </lineage>
</organism>
<protein>
    <submittedName>
        <fullName evidence="1">Histidine phosphatase family protein</fullName>
    </submittedName>
</protein>
<dbReference type="InterPro" id="IPR013078">
    <property type="entry name" value="His_Pase_superF_clade-1"/>
</dbReference>
<name>A0ABY2KJG8_9RHOB</name>
<gene>
    <name evidence="1" type="ORF">EEB11_12470</name>
</gene>
<reference evidence="1 2" key="1">
    <citation type="submission" date="2018-11" db="EMBL/GenBank/DDBJ databases">
        <title>Tabrizicola sp. isolated from sediment of alpine lake.</title>
        <authorList>
            <person name="Liu Z."/>
        </authorList>
    </citation>
    <scope>NUCLEOTIDE SEQUENCE [LARGE SCALE GENOMIC DNA]</scope>
    <source>
        <strain evidence="1 2">DRYC-M-16</strain>
    </source>
</reference>
<evidence type="ECO:0000313" key="2">
    <source>
        <dbReference type="Proteomes" id="UP000297741"/>
    </source>
</evidence>
<dbReference type="Proteomes" id="UP000297741">
    <property type="component" value="Unassembled WGS sequence"/>
</dbReference>
<dbReference type="Pfam" id="PF00300">
    <property type="entry name" value="His_Phos_1"/>
    <property type="match status" value="1"/>
</dbReference>
<keyword evidence="2" id="KW-1185">Reference proteome</keyword>